<evidence type="ECO:0000313" key="3">
    <source>
        <dbReference type="RefSeq" id="XP_038982995.1"/>
    </source>
</evidence>
<dbReference type="OrthoDB" id="669276at2759"/>
<keyword evidence="2" id="KW-1185">Reference proteome</keyword>
<protein>
    <submittedName>
        <fullName evidence="3">Uncharacterized protein LOC120110980</fullName>
    </submittedName>
</protein>
<name>A0A8B9A8M2_PHODC</name>
<keyword evidence="1" id="KW-0812">Transmembrane</keyword>
<dbReference type="GeneID" id="120110980"/>
<evidence type="ECO:0000256" key="1">
    <source>
        <dbReference type="SAM" id="Phobius"/>
    </source>
</evidence>
<dbReference type="PANTHER" id="PTHR33264:SF27">
    <property type="entry name" value="TRANSMEMBRANE PROTEIN"/>
    <property type="match status" value="1"/>
</dbReference>
<dbReference type="KEGG" id="pda:120110980"/>
<sequence length="125" mass="14420">MSDTLEDCSLFAVDCMVVCCCCPCLLLQITVFLFIRLPQRMAVKSKKIVLRKLRKRLKKYEYVIGESDDLERGEALGVQGVNDVIIEGKSWVGDRSSFLESEKMWEEFVEEEGLFWFGSFWGTES</sequence>
<gene>
    <name evidence="3" type="primary">LOC120110980</name>
</gene>
<dbReference type="AlphaFoldDB" id="A0A8B9A8M2"/>
<dbReference type="PANTHER" id="PTHR33264">
    <property type="entry name" value="EXPRESSED PROTEIN"/>
    <property type="match status" value="1"/>
</dbReference>
<evidence type="ECO:0000313" key="2">
    <source>
        <dbReference type="Proteomes" id="UP000228380"/>
    </source>
</evidence>
<dbReference type="Proteomes" id="UP000228380">
    <property type="component" value="Chromosome 6"/>
</dbReference>
<proteinExistence type="predicted"/>
<reference evidence="2" key="1">
    <citation type="journal article" date="2019" name="Nat. Commun.">
        <title>Genome-wide association mapping of date palm fruit traits.</title>
        <authorList>
            <person name="Hazzouri K.M."/>
            <person name="Gros-Balthazard M."/>
            <person name="Flowers J.M."/>
            <person name="Copetti D."/>
            <person name="Lemansour A."/>
            <person name="Lebrun M."/>
            <person name="Masmoudi K."/>
            <person name="Ferrand S."/>
            <person name="Dhar M.I."/>
            <person name="Fresquez Z.A."/>
            <person name="Rosas U."/>
            <person name="Zhang J."/>
            <person name="Talag J."/>
            <person name="Lee S."/>
            <person name="Kudrna D."/>
            <person name="Powell R.F."/>
            <person name="Leitch I.J."/>
            <person name="Krueger R.R."/>
            <person name="Wing R.A."/>
            <person name="Amiri K.M.A."/>
            <person name="Purugganan M.D."/>
        </authorList>
    </citation>
    <scope>NUCLEOTIDE SEQUENCE [LARGE SCALE GENOMIC DNA]</scope>
    <source>
        <strain evidence="2">cv. Khalas</strain>
    </source>
</reference>
<dbReference type="RefSeq" id="XP_038982995.1">
    <property type="nucleotide sequence ID" value="XM_039127067.1"/>
</dbReference>
<accession>A0A8B9A8M2</accession>
<organism evidence="2 3">
    <name type="scientific">Phoenix dactylifera</name>
    <name type="common">Date palm</name>
    <dbReference type="NCBI Taxonomy" id="42345"/>
    <lineage>
        <taxon>Eukaryota</taxon>
        <taxon>Viridiplantae</taxon>
        <taxon>Streptophyta</taxon>
        <taxon>Embryophyta</taxon>
        <taxon>Tracheophyta</taxon>
        <taxon>Spermatophyta</taxon>
        <taxon>Magnoliopsida</taxon>
        <taxon>Liliopsida</taxon>
        <taxon>Arecaceae</taxon>
        <taxon>Coryphoideae</taxon>
        <taxon>Phoeniceae</taxon>
        <taxon>Phoenix</taxon>
    </lineage>
</organism>
<feature type="transmembrane region" description="Helical" evidence="1">
    <location>
        <begin position="15"/>
        <end position="37"/>
    </location>
</feature>
<keyword evidence="1" id="KW-0472">Membrane</keyword>
<keyword evidence="1" id="KW-1133">Transmembrane helix</keyword>
<reference evidence="3" key="2">
    <citation type="submission" date="2025-08" db="UniProtKB">
        <authorList>
            <consortium name="RefSeq"/>
        </authorList>
    </citation>
    <scope>IDENTIFICATION</scope>
    <source>
        <tissue evidence="3">Young leaves</tissue>
    </source>
</reference>